<protein>
    <recommendedName>
        <fullName evidence="4">WxL domain-containing protein</fullName>
    </recommendedName>
</protein>
<evidence type="ECO:0008006" key="4">
    <source>
        <dbReference type="Google" id="ProtNLM"/>
    </source>
</evidence>
<evidence type="ECO:0000313" key="2">
    <source>
        <dbReference type="EMBL" id="GAA2911700.1"/>
    </source>
</evidence>
<dbReference type="RefSeq" id="WP_344981988.1">
    <property type="nucleotide sequence ID" value="NZ_BAAAVI010000112.1"/>
</dbReference>
<accession>A0ABN3WD72</accession>
<comment type="caution">
    <text evidence="2">The sequence shown here is derived from an EMBL/GenBank/DDBJ whole genome shotgun (WGS) entry which is preliminary data.</text>
</comment>
<evidence type="ECO:0000313" key="3">
    <source>
        <dbReference type="Proteomes" id="UP001500831"/>
    </source>
</evidence>
<keyword evidence="3" id="KW-1185">Reference proteome</keyword>
<proteinExistence type="predicted"/>
<name>A0ABN3WD72_9ACTN</name>
<evidence type="ECO:0000256" key="1">
    <source>
        <dbReference type="SAM" id="SignalP"/>
    </source>
</evidence>
<gene>
    <name evidence="2" type="ORF">GCM10010517_78270</name>
</gene>
<feature type="signal peptide" evidence="1">
    <location>
        <begin position="1"/>
        <end position="19"/>
    </location>
</feature>
<dbReference type="EMBL" id="BAAAVI010000112">
    <property type="protein sequence ID" value="GAA2911700.1"/>
    <property type="molecule type" value="Genomic_DNA"/>
</dbReference>
<reference evidence="2 3" key="1">
    <citation type="journal article" date="2019" name="Int. J. Syst. Evol. Microbiol.">
        <title>The Global Catalogue of Microorganisms (GCM) 10K type strain sequencing project: providing services to taxonomists for standard genome sequencing and annotation.</title>
        <authorList>
            <consortium name="The Broad Institute Genomics Platform"/>
            <consortium name="The Broad Institute Genome Sequencing Center for Infectious Disease"/>
            <person name="Wu L."/>
            <person name="Ma J."/>
        </authorList>
    </citation>
    <scope>NUCLEOTIDE SEQUENCE [LARGE SCALE GENOMIC DNA]</scope>
    <source>
        <strain evidence="2 3">JCM 6242</strain>
    </source>
</reference>
<keyword evidence="1" id="KW-0732">Signal</keyword>
<organism evidence="2 3">
    <name type="scientific">Streptosporangium fragile</name>
    <dbReference type="NCBI Taxonomy" id="46186"/>
    <lineage>
        <taxon>Bacteria</taxon>
        <taxon>Bacillati</taxon>
        <taxon>Actinomycetota</taxon>
        <taxon>Actinomycetes</taxon>
        <taxon>Streptosporangiales</taxon>
        <taxon>Streptosporangiaceae</taxon>
        <taxon>Streptosporangium</taxon>
    </lineage>
</organism>
<feature type="chain" id="PRO_5045234335" description="WxL domain-containing protein" evidence="1">
    <location>
        <begin position="20"/>
        <end position="184"/>
    </location>
</feature>
<sequence>MGAAGMMVATVTMALPARADTCAASTTCSTTVTFTVAAPSGLAITVPDGPVNLGGGQPGGQISGQLGPVTVVDQRAALNGTWTASVVSTSGAFTTGGGTTAETIPNTAVLYWSGPAVNTTGTGTFVPGQLNAAAAQTLAVTRTAFAKTSGSGNNSATWNPTIVINIPEQAVEGTYTGTINHSVA</sequence>
<dbReference type="Proteomes" id="UP001500831">
    <property type="component" value="Unassembled WGS sequence"/>
</dbReference>